<comment type="caution">
    <text evidence="2">The sequence shown here is derived from an EMBL/GenBank/DDBJ whole genome shotgun (WGS) entry which is preliminary data.</text>
</comment>
<feature type="transmembrane region" description="Helical" evidence="1">
    <location>
        <begin position="20"/>
        <end position="40"/>
    </location>
</feature>
<keyword evidence="1" id="KW-1133">Transmembrane helix</keyword>
<evidence type="ECO:0008006" key="4">
    <source>
        <dbReference type="Google" id="ProtNLM"/>
    </source>
</evidence>
<proteinExistence type="predicted"/>
<dbReference type="AlphaFoldDB" id="A0A1F7W3H0"/>
<reference evidence="2 3" key="1">
    <citation type="journal article" date="2016" name="Nat. Commun.">
        <title>Thousands of microbial genomes shed light on interconnected biogeochemical processes in an aquifer system.</title>
        <authorList>
            <person name="Anantharaman K."/>
            <person name="Brown C.T."/>
            <person name="Hug L.A."/>
            <person name="Sharon I."/>
            <person name="Castelle C.J."/>
            <person name="Probst A.J."/>
            <person name="Thomas B.C."/>
            <person name="Singh A."/>
            <person name="Wilkins M.J."/>
            <person name="Karaoz U."/>
            <person name="Brodie E.L."/>
            <person name="Williams K.H."/>
            <person name="Hubbard S.S."/>
            <person name="Banfield J.F."/>
        </authorList>
    </citation>
    <scope>NUCLEOTIDE SEQUENCE [LARGE SCALE GENOMIC DNA]</scope>
</reference>
<keyword evidence="1" id="KW-0812">Transmembrane</keyword>
<evidence type="ECO:0000313" key="3">
    <source>
        <dbReference type="Proteomes" id="UP000177331"/>
    </source>
</evidence>
<organism evidence="2 3">
    <name type="scientific">Candidatus Uhrbacteria bacterium RIFOXYB2_FULL_45_11</name>
    <dbReference type="NCBI Taxonomy" id="1802421"/>
    <lineage>
        <taxon>Bacteria</taxon>
        <taxon>Candidatus Uhriibacteriota</taxon>
    </lineage>
</organism>
<dbReference type="EMBL" id="MGFD01000050">
    <property type="protein sequence ID" value="OGL97351.1"/>
    <property type="molecule type" value="Genomic_DNA"/>
</dbReference>
<protein>
    <recommendedName>
        <fullName evidence="4">Lipoprotein</fullName>
    </recommendedName>
</protein>
<dbReference type="Proteomes" id="UP000177331">
    <property type="component" value="Unassembled WGS sequence"/>
</dbReference>
<sequence length="99" mass="10982">MFNGKTEGWLLPPSVFLEAIMQRIVLLACLGLSACSVTVIQTRHQTVVCHKGKEVALNAPIDPTYQLVYTGTQYELRLMGSSRRVAVFDKCQIEILSSP</sequence>
<accession>A0A1F7W3H0</accession>
<name>A0A1F7W3H0_9BACT</name>
<gene>
    <name evidence="2" type="ORF">A2318_02700</name>
</gene>
<keyword evidence="1" id="KW-0472">Membrane</keyword>
<dbReference type="PROSITE" id="PS51257">
    <property type="entry name" value="PROKAR_LIPOPROTEIN"/>
    <property type="match status" value="1"/>
</dbReference>
<evidence type="ECO:0000313" key="2">
    <source>
        <dbReference type="EMBL" id="OGL97351.1"/>
    </source>
</evidence>
<dbReference type="STRING" id="1802421.A2318_02700"/>
<evidence type="ECO:0000256" key="1">
    <source>
        <dbReference type="SAM" id="Phobius"/>
    </source>
</evidence>